<evidence type="ECO:0000256" key="1">
    <source>
        <dbReference type="SAM" id="MobiDB-lite"/>
    </source>
</evidence>
<proteinExistence type="predicted"/>
<reference evidence="2" key="1">
    <citation type="submission" date="2021-01" db="EMBL/GenBank/DDBJ databases">
        <authorList>
            <person name="Corre E."/>
            <person name="Pelletier E."/>
            <person name="Niang G."/>
            <person name="Scheremetjew M."/>
            <person name="Finn R."/>
            <person name="Kale V."/>
            <person name="Holt S."/>
            <person name="Cochrane G."/>
            <person name="Meng A."/>
            <person name="Brown T."/>
            <person name="Cohen L."/>
        </authorList>
    </citation>
    <scope>NUCLEOTIDE SEQUENCE</scope>
    <source>
        <strain evidence="2">CCMP125</strain>
    </source>
</reference>
<evidence type="ECO:0000313" key="2">
    <source>
        <dbReference type="EMBL" id="CAD9994671.1"/>
    </source>
</evidence>
<feature type="compositionally biased region" description="Polar residues" evidence="1">
    <location>
        <begin position="105"/>
        <end position="115"/>
    </location>
</feature>
<protein>
    <submittedName>
        <fullName evidence="2">Uncharacterized protein</fullName>
    </submittedName>
</protein>
<organism evidence="2">
    <name type="scientific">Entomoneis paludosa</name>
    <dbReference type="NCBI Taxonomy" id="265537"/>
    <lineage>
        <taxon>Eukaryota</taxon>
        <taxon>Sar</taxon>
        <taxon>Stramenopiles</taxon>
        <taxon>Ochrophyta</taxon>
        <taxon>Bacillariophyta</taxon>
        <taxon>Bacillariophyceae</taxon>
        <taxon>Bacillariophycidae</taxon>
        <taxon>Entomoneidaceae</taxon>
        <taxon>Entomoneis</taxon>
    </lineage>
</organism>
<dbReference type="AlphaFoldDB" id="A0A7S2YT99"/>
<sequence>MLGALKQERLERMRRQGRTTPPANDPINFVLVSTDPEALADFETPFGNFIGLKRQGETMMQQDFPSLKSVALQMGRYDDNFVEEGLPISFDTATNSQNEDAEAESGSSRTPTTVVQRKINRRDAARAAVEALTKPELLDQTVQVYTATKNQRR</sequence>
<dbReference type="EMBL" id="HBHT01040197">
    <property type="protein sequence ID" value="CAD9994671.1"/>
    <property type="molecule type" value="Transcribed_RNA"/>
</dbReference>
<accession>A0A7S2YT99</accession>
<feature type="region of interest" description="Disordered" evidence="1">
    <location>
        <begin position="90"/>
        <end position="117"/>
    </location>
</feature>
<name>A0A7S2YT99_9STRA</name>
<dbReference type="Gene3D" id="3.40.50.720">
    <property type="entry name" value="NAD(P)-binding Rossmann-like Domain"/>
    <property type="match status" value="1"/>
</dbReference>
<gene>
    <name evidence="2" type="ORF">APAL1065_LOCUS27005</name>
</gene>